<evidence type="ECO:0000256" key="9">
    <source>
        <dbReference type="RuleBase" id="RU003682"/>
    </source>
</evidence>
<dbReference type="STRING" id="71139.A0A059DFF1"/>
<evidence type="ECO:0000313" key="11">
    <source>
        <dbReference type="EMBL" id="KCW89307.1"/>
    </source>
</evidence>
<name>A0A059DFF1_EUCGR</name>
<keyword evidence="6 9" id="KW-0408">Iron</keyword>
<feature type="domain" description="Fe2OG dioxygenase" evidence="10">
    <location>
        <begin position="226"/>
        <end position="326"/>
    </location>
</feature>
<comment type="function">
    <text evidence="8">Involved in the regulation of shoot development and salicylic acid (SA) homeostasis.</text>
</comment>
<dbReference type="GO" id="GO:0005634">
    <property type="term" value="C:nucleus"/>
    <property type="evidence" value="ECO:0007669"/>
    <property type="project" value="UniProtKB-SubCell"/>
</dbReference>
<dbReference type="InterPro" id="IPR005123">
    <property type="entry name" value="Oxoglu/Fe-dep_dioxygenase_dom"/>
</dbReference>
<evidence type="ECO:0000256" key="6">
    <source>
        <dbReference type="ARBA" id="ARBA00023004"/>
    </source>
</evidence>
<dbReference type="InterPro" id="IPR026992">
    <property type="entry name" value="DIOX_N"/>
</dbReference>
<dbReference type="GO" id="GO:0016491">
    <property type="term" value="F:oxidoreductase activity"/>
    <property type="evidence" value="ECO:0007669"/>
    <property type="project" value="UniProtKB-KW"/>
</dbReference>
<dbReference type="InterPro" id="IPR050295">
    <property type="entry name" value="Plant_2OG-oxidoreductases"/>
</dbReference>
<accession>A0A059DFF1</accession>
<evidence type="ECO:0000256" key="7">
    <source>
        <dbReference type="ARBA" id="ARBA00023242"/>
    </source>
</evidence>
<keyword evidence="7" id="KW-0539">Nucleus</keyword>
<evidence type="ECO:0000256" key="1">
    <source>
        <dbReference type="ARBA" id="ARBA00004123"/>
    </source>
</evidence>
<comment type="subcellular location">
    <subcellularLocation>
        <location evidence="2">Cytoplasm</location>
    </subcellularLocation>
    <subcellularLocation>
        <location evidence="1">Nucleus</location>
    </subcellularLocation>
</comment>
<dbReference type="InterPro" id="IPR027443">
    <property type="entry name" value="IPNS-like_sf"/>
</dbReference>
<dbReference type="OMA" id="SEIGCAC"/>
<dbReference type="FunFam" id="2.60.120.330:FF:000015">
    <property type="entry name" value="Protein DMR6-LIKE OXYGENASE 1"/>
    <property type="match status" value="1"/>
</dbReference>
<dbReference type="GO" id="GO:0046872">
    <property type="term" value="F:metal ion binding"/>
    <property type="evidence" value="ECO:0007669"/>
    <property type="project" value="UniProtKB-KW"/>
</dbReference>
<evidence type="ECO:0000256" key="2">
    <source>
        <dbReference type="ARBA" id="ARBA00004496"/>
    </source>
</evidence>
<dbReference type="Pfam" id="PF03171">
    <property type="entry name" value="2OG-FeII_Oxy"/>
    <property type="match status" value="1"/>
</dbReference>
<dbReference type="OrthoDB" id="288590at2759"/>
<dbReference type="InParanoid" id="A0A059DFF1"/>
<organism evidence="11">
    <name type="scientific">Eucalyptus grandis</name>
    <name type="common">Flooded gum</name>
    <dbReference type="NCBI Taxonomy" id="71139"/>
    <lineage>
        <taxon>Eukaryota</taxon>
        <taxon>Viridiplantae</taxon>
        <taxon>Streptophyta</taxon>
        <taxon>Embryophyta</taxon>
        <taxon>Tracheophyta</taxon>
        <taxon>Spermatophyta</taxon>
        <taxon>Magnoliopsida</taxon>
        <taxon>eudicotyledons</taxon>
        <taxon>Gunneridae</taxon>
        <taxon>Pentapetalae</taxon>
        <taxon>rosids</taxon>
        <taxon>malvids</taxon>
        <taxon>Myrtales</taxon>
        <taxon>Myrtaceae</taxon>
        <taxon>Myrtoideae</taxon>
        <taxon>Eucalypteae</taxon>
        <taxon>Eucalyptus</taxon>
    </lineage>
</organism>
<dbReference type="Gramene" id="KCW89307">
    <property type="protein sequence ID" value="KCW89307"/>
    <property type="gene ID" value="EUGRSUZ_A01598"/>
</dbReference>
<comment type="similarity">
    <text evidence="3 9">Belongs to the iron/ascorbate-dependent oxidoreductase family.</text>
</comment>
<dbReference type="GO" id="GO:0005737">
    <property type="term" value="C:cytoplasm"/>
    <property type="evidence" value="ECO:0007669"/>
    <property type="project" value="UniProtKB-SubCell"/>
</dbReference>
<reference evidence="11" key="1">
    <citation type="submission" date="2013-07" db="EMBL/GenBank/DDBJ databases">
        <title>The genome of Eucalyptus grandis.</title>
        <authorList>
            <person name="Schmutz J."/>
            <person name="Hayes R."/>
            <person name="Myburg A."/>
            <person name="Tuskan G."/>
            <person name="Grattapaglia D."/>
            <person name="Rokhsar D.S."/>
        </authorList>
    </citation>
    <scope>NUCLEOTIDE SEQUENCE</scope>
    <source>
        <tissue evidence="11">Leaf extractions</tissue>
    </source>
</reference>
<evidence type="ECO:0000256" key="4">
    <source>
        <dbReference type="ARBA" id="ARBA00022490"/>
    </source>
</evidence>
<evidence type="ECO:0000256" key="8">
    <source>
        <dbReference type="ARBA" id="ARBA00059922"/>
    </source>
</evidence>
<dbReference type="SUPFAM" id="SSF51197">
    <property type="entry name" value="Clavaminate synthase-like"/>
    <property type="match status" value="1"/>
</dbReference>
<evidence type="ECO:0000259" key="10">
    <source>
        <dbReference type="PROSITE" id="PS51471"/>
    </source>
</evidence>
<evidence type="ECO:0000256" key="5">
    <source>
        <dbReference type="ARBA" id="ARBA00022723"/>
    </source>
</evidence>
<proteinExistence type="inferred from homology"/>
<protein>
    <recommendedName>
        <fullName evidence="10">Fe2OG dioxygenase domain-containing protein</fullName>
    </recommendedName>
</protein>
<dbReference type="PROSITE" id="PS51471">
    <property type="entry name" value="FE2OG_OXY"/>
    <property type="match status" value="1"/>
</dbReference>
<keyword evidence="4" id="KW-0963">Cytoplasm</keyword>
<dbReference type="PANTHER" id="PTHR47991">
    <property type="entry name" value="OXOGLUTARATE/IRON-DEPENDENT DIOXYGENASE"/>
    <property type="match status" value="1"/>
</dbReference>
<dbReference type="AlphaFoldDB" id="A0A059DFF1"/>
<sequence>MGAVKDQGTTPTERQFQHGVKHLHETGLKRLPTKYILPIQDRPRSEPTEPSLKLPVIDLEQLRGPSRREAVASIANACERYGFFQVVNHGVTRGVAEGMVDAGRRFFGMPFEERAKYMSADMFAPVRCGTSFNQRKDNVFSWRDFLKLTCEPMPEVLAHWPASPADLRKVAATYAEETRDLFLVLMGAILEGLHGSNTEESKKMKTEEGDDVDDDDYEDILEKFKNGSQLMVVNCFPPCPEPDLTLGMPPHSDYGFLTLLLQDEVEGLQIQFQENWVTVEPIENGFVVNVGDHLEIFSNGKYKSVLHRVIVNSERSRMSVASLHSLPGKCMVRPSPKLINKTNPRRYKDTNFGSFLKYVSSREPKKKNFLETQKVTLENIEENP</sequence>
<dbReference type="EMBL" id="KK198753">
    <property type="protein sequence ID" value="KCW89307.1"/>
    <property type="molecule type" value="Genomic_DNA"/>
</dbReference>
<dbReference type="Gene3D" id="2.60.120.330">
    <property type="entry name" value="B-lactam Antibiotic, Isopenicillin N Synthase, Chain"/>
    <property type="match status" value="1"/>
</dbReference>
<keyword evidence="5 9" id="KW-0479">Metal-binding</keyword>
<dbReference type="PRINTS" id="PR00682">
    <property type="entry name" value="IPNSYNTHASE"/>
</dbReference>
<dbReference type="KEGG" id="egr:104438850"/>
<keyword evidence="9" id="KW-0560">Oxidoreductase</keyword>
<evidence type="ECO:0000256" key="3">
    <source>
        <dbReference type="ARBA" id="ARBA00008056"/>
    </source>
</evidence>
<dbReference type="InterPro" id="IPR044861">
    <property type="entry name" value="IPNS-like_FE2OG_OXY"/>
</dbReference>
<dbReference type="Pfam" id="PF14226">
    <property type="entry name" value="DIOX_N"/>
    <property type="match status" value="1"/>
</dbReference>
<dbReference type="eggNOG" id="KOG0143">
    <property type="taxonomic scope" value="Eukaryota"/>
</dbReference>
<gene>
    <name evidence="11" type="ORF">EUGRSUZ_A01598</name>
</gene>